<gene>
    <name evidence="1" type="ORF">HMPREF9400_1281</name>
</gene>
<comment type="caution">
    <text evidence="1">The sequence shown here is derived from an EMBL/GenBank/DDBJ whole genome shotgun (WGS) entry which is preliminary data.</text>
</comment>
<sequence length="44" mass="5170">MRFCKLLCKKVFSKFGICFENSWLKASLTRNENANLLKELNDES</sequence>
<organism evidence="1 2">
    <name type="scientific">Campylobacter upsaliensis JV21</name>
    <dbReference type="NCBI Taxonomy" id="888826"/>
    <lineage>
        <taxon>Bacteria</taxon>
        <taxon>Pseudomonadati</taxon>
        <taxon>Campylobacterota</taxon>
        <taxon>Epsilonproteobacteria</taxon>
        <taxon>Campylobacterales</taxon>
        <taxon>Campylobacteraceae</taxon>
        <taxon>Campylobacter</taxon>
    </lineage>
</organism>
<reference evidence="1 2" key="1">
    <citation type="submission" date="2010-12" db="EMBL/GenBank/DDBJ databases">
        <authorList>
            <person name="Muzny D."/>
            <person name="Qin X."/>
            <person name="Buhay C."/>
            <person name="Dugan-Rocha S."/>
            <person name="Ding Y."/>
            <person name="Chen G."/>
            <person name="Hawes A."/>
            <person name="Holder M."/>
            <person name="Jhangiani S."/>
            <person name="Johnson A."/>
            <person name="Khan Z."/>
            <person name="Li Z."/>
            <person name="Liu W."/>
            <person name="Liu X."/>
            <person name="Perez L."/>
            <person name="Shen H."/>
            <person name="Wang Q."/>
            <person name="Watt J."/>
            <person name="Xi L."/>
            <person name="Xin Y."/>
            <person name="Zhou J."/>
            <person name="Deng J."/>
            <person name="Jiang H."/>
            <person name="Liu Y."/>
            <person name="Qu J."/>
            <person name="Song X.-Z."/>
            <person name="Zhang L."/>
            <person name="Villasana D."/>
            <person name="Johnson A."/>
            <person name="Liu J."/>
            <person name="Liyanage D."/>
            <person name="Lorensuhewa L."/>
            <person name="Robinson T."/>
            <person name="Song A."/>
            <person name="Song B.-B."/>
            <person name="Dinh H."/>
            <person name="Thornton R."/>
            <person name="Coyle M."/>
            <person name="Francisco L."/>
            <person name="Jackson L."/>
            <person name="Javaid M."/>
            <person name="Korchina V."/>
            <person name="Kovar C."/>
            <person name="Mata R."/>
            <person name="Mathew T."/>
            <person name="Ngo R."/>
            <person name="Nguyen L."/>
            <person name="Nguyen N."/>
            <person name="Okwuonu G."/>
            <person name="Ongeri F."/>
            <person name="Pham C."/>
            <person name="Simmons D."/>
            <person name="Wilczek-Boney K."/>
            <person name="Hale W."/>
            <person name="Jakkamsetti A."/>
            <person name="Pham P."/>
            <person name="Ruth R."/>
            <person name="San Lucas F."/>
            <person name="Warren J."/>
            <person name="Zhang J."/>
            <person name="Zhao Z."/>
            <person name="Zhou C."/>
            <person name="Zhu D."/>
            <person name="Lee S."/>
            <person name="Bess C."/>
            <person name="Blankenburg K."/>
            <person name="Forbes L."/>
            <person name="Fu Q."/>
            <person name="Gubbala S."/>
            <person name="Hirani K."/>
            <person name="Jayaseelan J.C."/>
            <person name="Lara F."/>
            <person name="Munidasa M."/>
            <person name="Palculict T."/>
            <person name="Patil S."/>
            <person name="Pu L.-L."/>
            <person name="Saada N."/>
            <person name="Tang L."/>
            <person name="Weissenberger G."/>
            <person name="Zhu Y."/>
            <person name="Hemphill L."/>
            <person name="Shang Y."/>
            <person name="Youmans B."/>
            <person name="Ayvaz T."/>
            <person name="Ross M."/>
            <person name="Santibanez J."/>
            <person name="Aqrawi P."/>
            <person name="Gross S."/>
            <person name="Joshi V."/>
            <person name="Fowler G."/>
            <person name="Nazareth L."/>
            <person name="Reid J."/>
            <person name="Worley K."/>
            <person name="Petrosino J."/>
            <person name="Highlander S."/>
            <person name="Gibbs R."/>
        </authorList>
    </citation>
    <scope>NUCLEOTIDE SEQUENCE [LARGE SCALE GENOMIC DNA]</scope>
    <source>
        <strain evidence="1 2">JV21</strain>
    </source>
</reference>
<evidence type="ECO:0000313" key="1">
    <source>
        <dbReference type="EMBL" id="EFU71495.1"/>
    </source>
</evidence>
<evidence type="ECO:0000313" key="2">
    <source>
        <dbReference type="Proteomes" id="UP000005813"/>
    </source>
</evidence>
<protein>
    <submittedName>
        <fullName evidence="1">Uncharacterized protein</fullName>
    </submittedName>
</protein>
<proteinExistence type="predicted"/>
<dbReference type="Proteomes" id="UP000005813">
    <property type="component" value="Unassembled WGS sequence"/>
</dbReference>
<dbReference type="EMBL" id="AEPU01000025">
    <property type="protein sequence ID" value="EFU71495.1"/>
    <property type="molecule type" value="Genomic_DNA"/>
</dbReference>
<name>A0A828QYA2_CAMUP</name>
<dbReference type="AlphaFoldDB" id="A0A828QYA2"/>
<accession>A0A828QYA2</accession>